<sequence>MQTSMTLSSIVALFGGMVVLAAIPSVSVLAVSTRSATSGFIHGVFTTLGIVLGDIIFIIIAILGLSFLAETMGSFFVLIKYLGGVYLILLGIALFKSKAKNMETEEVVKSSLLSSFLTGLFITLGDQKATLFYLGFFPAFVDLSQVSWFDTGIIIAIATLAVGGVKLVYAFMANRARLLISGKITKLLNIIAGCVMIAVGVFLIIKT</sequence>
<keyword evidence="4 6" id="KW-1133">Transmembrane helix</keyword>
<evidence type="ECO:0000256" key="4">
    <source>
        <dbReference type="ARBA" id="ARBA00022989"/>
    </source>
</evidence>
<dbReference type="PANTHER" id="PTHR30086">
    <property type="entry name" value="ARGININE EXPORTER PROTEIN ARGO"/>
    <property type="match status" value="1"/>
</dbReference>
<feature type="transmembrane region" description="Helical" evidence="6">
    <location>
        <begin position="6"/>
        <end position="31"/>
    </location>
</feature>
<evidence type="ECO:0000256" key="2">
    <source>
        <dbReference type="ARBA" id="ARBA00022475"/>
    </source>
</evidence>
<keyword evidence="3 6" id="KW-0812">Transmembrane</keyword>
<evidence type="ECO:0000256" key="1">
    <source>
        <dbReference type="ARBA" id="ARBA00004651"/>
    </source>
</evidence>
<dbReference type="InterPro" id="IPR001123">
    <property type="entry name" value="LeuE-type"/>
</dbReference>
<feature type="transmembrane region" description="Helical" evidence="6">
    <location>
        <begin position="153"/>
        <end position="172"/>
    </location>
</feature>
<evidence type="ECO:0000313" key="7">
    <source>
        <dbReference type="EMBL" id="MFB2881356.1"/>
    </source>
</evidence>
<keyword evidence="2" id="KW-1003">Cell membrane</keyword>
<comment type="subcellular location">
    <subcellularLocation>
        <location evidence="1">Cell membrane</location>
        <topology evidence="1">Multi-pass membrane protein</topology>
    </subcellularLocation>
</comment>
<comment type="caution">
    <text evidence="7">The sequence shown here is derived from an EMBL/GenBank/DDBJ whole genome shotgun (WGS) entry which is preliminary data.</text>
</comment>
<feature type="transmembrane region" description="Helical" evidence="6">
    <location>
        <begin position="116"/>
        <end position="141"/>
    </location>
</feature>
<evidence type="ECO:0000256" key="3">
    <source>
        <dbReference type="ARBA" id="ARBA00022692"/>
    </source>
</evidence>
<keyword evidence="8" id="KW-1185">Reference proteome</keyword>
<reference evidence="7 8" key="1">
    <citation type="submission" date="2024-09" db="EMBL/GenBank/DDBJ databases">
        <title>Floridaenema gen nov. (Aerosakkonemataceae, Aerosakkonematales ord. nov., Cyanobacteria) from benthic tropical and subtropical fresh waters, with the description of four new species.</title>
        <authorList>
            <person name="Moretto J.A."/>
            <person name="Berthold D.E."/>
            <person name="Lefler F.W."/>
            <person name="Huang I.-S."/>
            <person name="Laughinghouse H. IV."/>
        </authorList>
    </citation>
    <scope>NUCLEOTIDE SEQUENCE [LARGE SCALE GENOMIC DNA]</scope>
    <source>
        <strain evidence="7 8">BLCC-F46</strain>
    </source>
</reference>
<protein>
    <submittedName>
        <fullName evidence="7">LysE family translocator</fullName>
    </submittedName>
</protein>
<evidence type="ECO:0000256" key="6">
    <source>
        <dbReference type="SAM" id="Phobius"/>
    </source>
</evidence>
<dbReference type="RefSeq" id="WP_413274337.1">
    <property type="nucleotide sequence ID" value="NZ_JBHFNQ010000220.1"/>
</dbReference>
<feature type="transmembrane region" description="Helical" evidence="6">
    <location>
        <begin position="75"/>
        <end position="95"/>
    </location>
</feature>
<feature type="transmembrane region" description="Helical" evidence="6">
    <location>
        <begin position="43"/>
        <end position="69"/>
    </location>
</feature>
<gene>
    <name evidence="7" type="ORF">ACE1CC_31265</name>
</gene>
<proteinExistence type="predicted"/>
<dbReference type="Proteomes" id="UP001576774">
    <property type="component" value="Unassembled WGS sequence"/>
</dbReference>
<evidence type="ECO:0000256" key="5">
    <source>
        <dbReference type="ARBA" id="ARBA00023136"/>
    </source>
</evidence>
<dbReference type="PANTHER" id="PTHR30086:SF20">
    <property type="entry name" value="ARGININE EXPORTER PROTEIN ARGO-RELATED"/>
    <property type="match status" value="1"/>
</dbReference>
<accession>A0ABV4XEX0</accession>
<keyword evidence="5 6" id="KW-0472">Membrane</keyword>
<feature type="transmembrane region" description="Helical" evidence="6">
    <location>
        <begin position="184"/>
        <end position="205"/>
    </location>
</feature>
<dbReference type="Pfam" id="PF01810">
    <property type="entry name" value="LysE"/>
    <property type="match status" value="1"/>
</dbReference>
<dbReference type="EMBL" id="JBHFNQ010000220">
    <property type="protein sequence ID" value="MFB2881356.1"/>
    <property type="molecule type" value="Genomic_DNA"/>
</dbReference>
<organism evidence="7 8">
    <name type="scientific">Floridaenema aerugineum BLCC-F46</name>
    <dbReference type="NCBI Taxonomy" id="3153654"/>
    <lineage>
        <taxon>Bacteria</taxon>
        <taxon>Bacillati</taxon>
        <taxon>Cyanobacteriota</taxon>
        <taxon>Cyanophyceae</taxon>
        <taxon>Oscillatoriophycideae</taxon>
        <taxon>Aerosakkonematales</taxon>
        <taxon>Aerosakkonemataceae</taxon>
        <taxon>Floridanema</taxon>
        <taxon>Floridanema aerugineum</taxon>
    </lineage>
</organism>
<name>A0ABV4XEX0_9CYAN</name>
<evidence type="ECO:0000313" key="8">
    <source>
        <dbReference type="Proteomes" id="UP001576774"/>
    </source>
</evidence>